<accession>A0A6G0WRI3</accession>
<feature type="transmembrane region" description="Helical" evidence="1">
    <location>
        <begin position="211"/>
        <end position="237"/>
    </location>
</feature>
<evidence type="ECO:0008006" key="4">
    <source>
        <dbReference type="Google" id="ProtNLM"/>
    </source>
</evidence>
<keyword evidence="1" id="KW-0472">Membrane</keyword>
<dbReference type="EMBL" id="VJMJ01000158">
    <property type="protein sequence ID" value="KAF0730009.1"/>
    <property type="molecule type" value="Genomic_DNA"/>
</dbReference>
<sequence length="316" mass="34349">MASSTYSDLESPAIAAKPKLAHRRRYLPLLLVPAMVLAMVVAFFLGHAIHSQPHQNGYRVLYKAQPTNNSGSTAVAVTVVVSAVNLDTYATNVTLTAHLDNADAAPKAFQLELGRTLVNVTTPLDAPVVVKSPFIKGTQTMYPFDRYLSSFHVMAKTTDNATTTQLPVALTVVSSDSIAWVTSVRPTSRSDFDVDPPSGSLTIHVRREFNVYLVVLFVCIWGVTAAVGYVGSMTIVWETRPPDNPSMFISALIAIPIFRNTAPGAPVYGCLFDIFSTFISFIVTLVCLLYVSLAYMKPKPPHPVVVTWDDANPCTP</sequence>
<dbReference type="InterPro" id="IPR036259">
    <property type="entry name" value="MFS_trans_sf"/>
</dbReference>
<name>A0A6G0WRI3_9STRA</name>
<organism evidence="2 3">
    <name type="scientific">Aphanomyces euteiches</name>
    <dbReference type="NCBI Taxonomy" id="100861"/>
    <lineage>
        <taxon>Eukaryota</taxon>
        <taxon>Sar</taxon>
        <taxon>Stramenopiles</taxon>
        <taxon>Oomycota</taxon>
        <taxon>Saprolegniomycetes</taxon>
        <taxon>Saprolegniales</taxon>
        <taxon>Verrucalvaceae</taxon>
        <taxon>Aphanomyces</taxon>
    </lineage>
</organism>
<keyword evidence="3" id="KW-1185">Reference proteome</keyword>
<dbReference type="Pfam" id="PF14494">
    <property type="entry name" value="DUF4436"/>
    <property type="match status" value="1"/>
</dbReference>
<keyword evidence="1" id="KW-1133">Transmembrane helix</keyword>
<evidence type="ECO:0000313" key="3">
    <source>
        <dbReference type="Proteomes" id="UP000481153"/>
    </source>
</evidence>
<comment type="caution">
    <text evidence="2">The sequence shown here is derived from an EMBL/GenBank/DDBJ whole genome shotgun (WGS) entry which is preliminary data.</text>
</comment>
<dbReference type="AlphaFoldDB" id="A0A6G0WRI3"/>
<dbReference type="InterPro" id="IPR027948">
    <property type="entry name" value="DUF4436"/>
</dbReference>
<gene>
    <name evidence="2" type="ORF">Ae201684_012498</name>
</gene>
<dbReference type="SUPFAM" id="SSF103473">
    <property type="entry name" value="MFS general substrate transporter"/>
    <property type="match status" value="1"/>
</dbReference>
<feature type="transmembrane region" description="Helical" evidence="1">
    <location>
        <begin position="266"/>
        <end position="291"/>
    </location>
</feature>
<reference evidence="2 3" key="1">
    <citation type="submission" date="2019-07" db="EMBL/GenBank/DDBJ databases">
        <title>Genomics analysis of Aphanomyces spp. identifies a new class of oomycete effector associated with host adaptation.</title>
        <authorList>
            <person name="Gaulin E."/>
        </authorList>
    </citation>
    <scope>NUCLEOTIDE SEQUENCE [LARGE SCALE GENOMIC DNA]</scope>
    <source>
        <strain evidence="2 3">ATCC 201684</strain>
    </source>
</reference>
<feature type="transmembrane region" description="Helical" evidence="1">
    <location>
        <begin position="26"/>
        <end position="49"/>
    </location>
</feature>
<keyword evidence="1" id="KW-0812">Transmembrane</keyword>
<evidence type="ECO:0000256" key="1">
    <source>
        <dbReference type="SAM" id="Phobius"/>
    </source>
</evidence>
<protein>
    <recommendedName>
        <fullName evidence="4">Transmembrane protein</fullName>
    </recommendedName>
</protein>
<evidence type="ECO:0000313" key="2">
    <source>
        <dbReference type="EMBL" id="KAF0730009.1"/>
    </source>
</evidence>
<proteinExistence type="predicted"/>
<dbReference type="Proteomes" id="UP000481153">
    <property type="component" value="Unassembled WGS sequence"/>
</dbReference>
<dbReference type="VEuPathDB" id="FungiDB:AeMF1_011312"/>